<reference evidence="1 2" key="1">
    <citation type="journal article" date="2018" name="Sci. Rep.">
        <title>Genomic signatures of local adaptation to the degree of environmental predictability in rotifers.</title>
        <authorList>
            <person name="Franch-Gras L."/>
            <person name="Hahn C."/>
            <person name="Garcia-Roger E.M."/>
            <person name="Carmona M.J."/>
            <person name="Serra M."/>
            <person name="Gomez A."/>
        </authorList>
    </citation>
    <scope>NUCLEOTIDE SEQUENCE [LARGE SCALE GENOMIC DNA]</scope>
    <source>
        <strain evidence="1">HYR1</strain>
    </source>
</reference>
<proteinExistence type="predicted"/>
<dbReference type="AlphaFoldDB" id="A0A3M7ST28"/>
<evidence type="ECO:0000313" key="1">
    <source>
        <dbReference type="EMBL" id="RNA39011.1"/>
    </source>
</evidence>
<keyword evidence="2" id="KW-1185">Reference proteome</keyword>
<comment type="caution">
    <text evidence="1">The sequence shown here is derived from an EMBL/GenBank/DDBJ whole genome shotgun (WGS) entry which is preliminary data.</text>
</comment>
<evidence type="ECO:0000313" key="2">
    <source>
        <dbReference type="Proteomes" id="UP000276133"/>
    </source>
</evidence>
<gene>
    <name evidence="1" type="ORF">BpHYR1_033463</name>
</gene>
<name>A0A3M7ST28_BRAPC</name>
<sequence>MINQMINSCRWWCSISIFLNFELWTIFTIKKNIAHGRGRNPNFKFTCQFFRVVSRGGKPFRFISSIHITGSINRFTNRTGSTSRFQIRTDIPFNRFRTGKK</sequence>
<organism evidence="1 2">
    <name type="scientific">Brachionus plicatilis</name>
    <name type="common">Marine rotifer</name>
    <name type="synonym">Brachionus muelleri</name>
    <dbReference type="NCBI Taxonomy" id="10195"/>
    <lineage>
        <taxon>Eukaryota</taxon>
        <taxon>Metazoa</taxon>
        <taxon>Spiralia</taxon>
        <taxon>Gnathifera</taxon>
        <taxon>Rotifera</taxon>
        <taxon>Eurotatoria</taxon>
        <taxon>Monogononta</taxon>
        <taxon>Pseudotrocha</taxon>
        <taxon>Ploima</taxon>
        <taxon>Brachionidae</taxon>
        <taxon>Brachionus</taxon>
    </lineage>
</organism>
<accession>A0A3M7ST28</accession>
<dbReference type="EMBL" id="REGN01000797">
    <property type="protein sequence ID" value="RNA39011.1"/>
    <property type="molecule type" value="Genomic_DNA"/>
</dbReference>
<dbReference type="Proteomes" id="UP000276133">
    <property type="component" value="Unassembled WGS sequence"/>
</dbReference>
<protein>
    <submittedName>
        <fullName evidence="1">Uncharacterized protein</fullName>
    </submittedName>
</protein>